<sequence length="242" mass="25555">MTTRIGLITPSSNTVLEPETYRLLHDVPAITAHFARFTVLKIGTGADALGQFSLEPQLGAAALLADCKPDVIAWCGTSGGWMGIGQDEALCRAITERTGALATSSTLAQIAAFRALGVSRYALVTPYLPDIQSKIVETFGTAGFDCVAEEHLGDPGNFSFSTYGEEQIAGMIRRVAQAKPQAISIFCTNFNGVRIAPILEAELGIPVIDSTTLTLWHALVLAGVDPGCVPGQGALFHHKKSA</sequence>
<dbReference type="PANTHER" id="PTHR40267:SF1">
    <property type="entry name" value="BLR3294 PROTEIN"/>
    <property type="match status" value="1"/>
</dbReference>
<reference evidence="1 2" key="1">
    <citation type="submission" date="2019-01" db="EMBL/GenBank/DDBJ databases">
        <title>Sinorhodobacter populi sp. nov. isolated from the symptomatic bark tissue of Populus euramericana canker.</title>
        <authorList>
            <person name="Xu G."/>
        </authorList>
    </citation>
    <scope>NUCLEOTIDE SEQUENCE [LARGE SCALE GENOMIC DNA]</scope>
    <source>
        <strain evidence="1 2">CGMCC 1.12963</strain>
    </source>
</reference>
<evidence type="ECO:0000313" key="1">
    <source>
        <dbReference type="EMBL" id="RWR49492.1"/>
    </source>
</evidence>
<dbReference type="RefSeq" id="WP_128157408.1">
    <property type="nucleotide sequence ID" value="NZ_JBHSOM010000014.1"/>
</dbReference>
<comment type="caution">
    <text evidence="1">The sequence shown here is derived from an EMBL/GenBank/DDBJ whole genome shotgun (WGS) entry which is preliminary data.</text>
</comment>
<reference evidence="2" key="2">
    <citation type="submission" date="2019-01" db="EMBL/GenBank/DDBJ databases">
        <title>Sinorhodobacter populi sp. nov. isolated from the symptomatic bark tissue of Populus euramericana canker.</title>
        <authorList>
            <person name="Li Y."/>
        </authorList>
    </citation>
    <scope>NUCLEOTIDE SEQUENCE [LARGE SCALE GENOMIC DNA]</scope>
    <source>
        <strain evidence="2">CGMCC 1.12963</strain>
    </source>
</reference>
<dbReference type="PANTHER" id="PTHR40267">
    <property type="entry name" value="BLR3294 PROTEIN"/>
    <property type="match status" value="1"/>
</dbReference>
<organism evidence="1 2">
    <name type="scientific">Paenirhodobacter huangdaonensis</name>
    <dbReference type="NCBI Taxonomy" id="2501515"/>
    <lineage>
        <taxon>Bacteria</taxon>
        <taxon>Pseudomonadati</taxon>
        <taxon>Pseudomonadota</taxon>
        <taxon>Alphaproteobacteria</taxon>
        <taxon>Rhodobacterales</taxon>
        <taxon>Rhodobacter group</taxon>
        <taxon>Paenirhodobacter</taxon>
    </lineage>
</organism>
<dbReference type="Gene3D" id="3.40.50.12500">
    <property type="match status" value="1"/>
</dbReference>
<gene>
    <name evidence="1" type="ORF">EOW66_16595</name>
</gene>
<dbReference type="InterPro" id="IPR026286">
    <property type="entry name" value="MaiA/AMDase"/>
</dbReference>
<dbReference type="InterPro" id="IPR053714">
    <property type="entry name" value="Iso_Racemase_Enz_sf"/>
</dbReference>
<accession>A0A443LJZ7</accession>
<dbReference type="AlphaFoldDB" id="A0A443LJZ7"/>
<keyword evidence="2" id="KW-1185">Reference proteome</keyword>
<dbReference type="PIRSF" id="PIRSF015736">
    <property type="entry name" value="MI"/>
    <property type="match status" value="1"/>
</dbReference>
<dbReference type="EMBL" id="SAVA01000011">
    <property type="protein sequence ID" value="RWR49492.1"/>
    <property type="molecule type" value="Genomic_DNA"/>
</dbReference>
<dbReference type="Pfam" id="PF17645">
    <property type="entry name" value="Amdase"/>
    <property type="match status" value="1"/>
</dbReference>
<dbReference type="Proteomes" id="UP000288071">
    <property type="component" value="Unassembled WGS sequence"/>
</dbReference>
<proteinExistence type="predicted"/>
<name>A0A443LJZ7_9RHOB</name>
<evidence type="ECO:0000313" key="2">
    <source>
        <dbReference type="Proteomes" id="UP000288071"/>
    </source>
</evidence>
<protein>
    <submittedName>
        <fullName evidence="1">Asp/Glu/hydantoin racemase</fullName>
    </submittedName>
</protein>